<organism evidence="4 5">
    <name type="scientific">Echria macrotheca</name>
    <dbReference type="NCBI Taxonomy" id="438768"/>
    <lineage>
        <taxon>Eukaryota</taxon>
        <taxon>Fungi</taxon>
        <taxon>Dikarya</taxon>
        <taxon>Ascomycota</taxon>
        <taxon>Pezizomycotina</taxon>
        <taxon>Sordariomycetes</taxon>
        <taxon>Sordariomycetidae</taxon>
        <taxon>Sordariales</taxon>
        <taxon>Schizotheciaceae</taxon>
        <taxon>Echria</taxon>
    </lineage>
</organism>
<proteinExistence type="predicted"/>
<dbReference type="PANTHER" id="PTHR34599:SF1">
    <property type="entry name" value="PHOSPHATIDIC ACID PHOSPHATASE TYPE 2_HALOPEROXIDASE DOMAIN-CONTAINING PROTEIN"/>
    <property type="match status" value="1"/>
</dbReference>
<evidence type="ECO:0000313" key="5">
    <source>
        <dbReference type="Proteomes" id="UP001239445"/>
    </source>
</evidence>
<reference evidence="4" key="1">
    <citation type="submission" date="2023-06" db="EMBL/GenBank/DDBJ databases">
        <title>Genome-scale phylogeny and comparative genomics of the fungal order Sordariales.</title>
        <authorList>
            <consortium name="Lawrence Berkeley National Laboratory"/>
            <person name="Hensen N."/>
            <person name="Bonometti L."/>
            <person name="Westerberg I."/>
            <person name="Brannstrom I.O."/>
            <person name="Guillou S."/>
            <person name="Cros-Aarteil S."/>
            <person name="Calhoun S."/>
            <person name="Haridas S."/>
            <person name="Kuo A."/>
            <person name="Mondo S."/>
            <person name="Pangilinan J."/>
            <person name="Riley R."/>
            <person name="Labutti K."/>
            <person name="Andreopoulos B."/>
            <person name="Lipzen A."/>
            <person name="Chen C."/>
            <person name="Yanf M."/>
            <person name="Daum C."/>
            <person name="Ng V."/>
            <person name="Clum A."/>
            <person name="Steindorff A."/>
            <person name="Ohm R."/>
            <person name="Martin F."/>
            <person name="Silar P."/>
            <person name="Natvig D."/>
            <person name="Lalanne C."/>
            <person name="Gautier V."/>
            <person name="Ament-Velasquez S.L."/>
            <person name="Kruys A."/>
            <person name="Hutchinson M.I."/>
            <person name="Powell A.J."/>
            <person name="Barry K."/>
            <person name="Miller A.N."/>
            <person name="Grigoriev I.V."/>
            <person name="Debuchy R."/>
            <person name="Gladieux P."/>
            <person name="Thoren M.H."/>
            <person name="Johannesson H."/>
        </authorList>
    </citation>
    <scope>NUCLEOTIDE SEQUENCE</scope>
    <source>
        <strain evidence="4">PSN4</strain>
    </source>
</reference>
<dbReference type="PANTHER" id="PTHR34599">
    <property type="entry name" value="PEROXIDASE-RELATED"/>
    <property type="match status" value="1"/>
</dbReference>
<dbReference type="Proteomes" id="UP001239445">
    <property type="component" value="Unassembled WGS sequence"/>
</dbReference>
<dbReference type="Pfam" id="PF01569">
    <property type="entry name" value="PAP2"/>
    <property type="match status" value="1"/>
</dbReference>
<dbReference type="InterPro" id="IPR036938">
    <property type="entry name" value="PAP2/HPO_sf"/>
</dbReference>
<evidence type="ECO:0000259" key="3">
    <source>
        <dbReference type="Pfam" id="PF17897"/>
    </source>
</evidence>
<dbReference type="EMBL" id="MU839859">
    <property type="protein sequence ID" value="KAK1749412.1"/>
    <property type="molecule type" value="Genomic_DNA"/>
</dbReference>
<dbReference type="InterPro" id="IPR000326">
    <property type="entry name" value="PAP2/HPO"/>
</dbReference>
<dbReference type="InterPro" id="IPR041067">
    <property type="entry name" value="VCPO_N"/>
</dbReference>
<comment type="caution">
    <text evidence="4">The sequence shown here is derived from an EMBL/GenBank/DDBJ whole genome shotgun (WGS) entry which is preliminary data.</text>
</comment>
<evidence type="ECO:0000256" key="1">
    <source>
        <dbReference type="SAM" id="MobiDB-lite"/>
    </source>
</evidence>
<feature type="region of interest" description="Disordered" evidence="1">
    <location>
        <begin position="578"/>
        <end position="599"/>
    </location>
</feature>
<sequence>MIPPLPKTNEPAEYNTNYILYFNNLALDLNRLAHSLPSAPQGGPALSSRVFGILHLAIHDAYFAIHPPADGTFTSYLPELPSLDGVSNARAAVAGASITVLEALYATPSPNVATATTFALKQFIGTAVDGFPHVDVLAPDYEFGVAVANAILDLLLYNGEPGAAQGNYRPKDGPYKFRPEYNHPVRIVPDDVNNPNGPKHAESIYYGPFYGTGTRRVAVQMKVNGEDAEHVIADPPTGFSRHDDIEDKDSLLDAIRSGAVSTDPRARRSPAQNATGHYFAYDGVNLIGTPPRLYNQILRKIAYERRVADDVTDEANNADFARLFALCNAAMADAGIFAWKEKYTFEFWRPLNGIREHPSGLGDPFFQTVGSPETNKNGTSFKPPFPAYPSGHATFGGAVFHMARLYYKQRDSLDFPLDGPDNIQIEFVSDELNGINRDLSDPYDPTKPIEEQVGTVRTLYPIKFPSLWSLIHENALSRVYLGVHWRFDAFASRDVLVPNANPQPDMSPYMLNDDGSTKYKPVEQVRYETKATRFDREGTYPIGGVPLGMGIATDIWEGNLRPTPSDLQPAGRGLLTKKQAQMTQKPQKVLNGLNGINKA</sequence>
<name>A0AAJ0F0X8_9PEZI</name>
<dbReference type="AlphaFoldDB" id="A0AAJ0F0X8"/>
<dbReference type="GO" id="GO:0004601">
    <property type="term" value="F:peroxidase activity"/>
    <property type="evidence" value="ECO:0007669"/>
    <property type="project" value="InterPro"/>
</dbReference>
<dbReference type="CDD" id="cd03398">
    <property type="entry name" value="PAP2_haloperoxidase"/>
    <property type="match status" value="1"/>
</dbReference>
<evidence type="ECO:0000259" key="2">
    <source>
        <dbReference type="Pfam" id="PF01569"/>
    </source>
</evidence>
<feature type="domain" description="Vanadium chloroperoxidase N-terminal" evidence="3">
    <location>
        <begin position="5"/>
        <end position="216"/>
    </location>
</feature>
<dbReference type="InterPro" id="IPR052559">
    <property type="entry name" value="V-haloperoxidase"/>
</dbReference>
<dbReference type="Pfam" id="PF17897">
    <property type="entry name" value="VCPO_N"/>
    <property type="match status" value="1"/>
</dbReference>
<protein>
    <submittedName>
        <fullName evidence="4">Phosphatidic acid phosphatase type 2/haloperoxidase</fullName>
    </submittedName>
</protein>
<gene>
    <name evidence="4" type="ORF">QBC47DRAFT_455805</name>
</gene>
<dbReference type="Gene3D" id="1.20.144.10">
    <property type="entry name" value="Phosphatidic acid phosphatase type 2/haloperoxidase"/>
    <property type="match status" value="1"/>
</dbReference>
<evidence type="ECO:0000313" key="4">
    <source>
        <dbReference type="EMBL" id="KAK1749412.1"/>
    </source>
</evidence>
<dbReference type="SUPFAM" id="SSF48317">
    <property type="entry name" value="Acid phosphatase/Vanadium-dependent haloperoxidase"/>
    <property type="match status" value="1"/>
</dbReference>
<dbReference type="InterPro" id="IPR016119">
    <property type="entry name" value="Br/Cl_peroxidase_C"/>
</dbReference>
<accession>A0AAJ0F0X8</accession>
<feature type="domain" description="Phosphatidic acid phosphatase type 2/haloperoxidase" evidence="2">
    <location>
        <begin position="341"/>
        <end position="492"/>
    </location>
</feature>
<keyword evidence="5" id="KW-1185">Reference proteome</keyword>
<dbReference type="Gene3D" id="1.10.606.10">
    <property type="entry name" value="Vanadium-containing Chloroperoxidase, domain 2"/>
    <property type="match status" value="1"/>
</dbReference>